<dbReference type="InterPro" id="IPR008274">
    <property type="entry name" value="AldOxase/xan_DH_MoCoBD1"/>
</dbReference>
<dbReference type="Gene3D" id="3.90.1170.50">
    <property type="entry name" value="Aldehyde oxidase/xanthine dehydrogenase, a/b hammerhead"/>
    <property type="match status" value="1"/>
</dbReference>
<dbReference type="Pfam" id="PF02738">
    <property type="entry name" value="MoCoBD_1"/>
    <property type="match status" value="1"/>
</dbReference>
<evidence type="ECO:0000256" key="1">
    <source>
        <dbReference type="ARBA" id="ARBA00006849"/>
    </source>
</evidence>
<dbReference type="PROSITE" id="PS51085">
    <property type="entry name" value="2FE2S_FER_2"/>
    <property type="match status" value="1"/>
</dbReference>
<accession>A0AAE3ZP73</accession>
<comment type="caution">
    <text evidence="7">The sequence shown here is derived from an EMBL/GenBank/DDBJ whole genome shotgun (WGS) entry which is preliminary data.</text>
</comment>
<comment type="similarity">
    <text evidence="1">Belongs to the xanthine dehydrogenase family.</text>
</comment>
<feature type="domain" description="2Fe-2S ferredoxin-type" evidence="6">
    <location>
        <begin position="1"/>
        <end position="74"/>
    </location>
</feature>
<dbReference type="EMBL" id="JAVDYC010000001">
    <property type="protein sequence ID" value="MDR7322250.1"/>
    <property type="molecule type" value="Genomic_DNA"/>
</dbReference>
<evidence type="ECO:0000256" key="4">
    <source>
        <dbReference type="ARBA" id="ARBA00023002"/>
    </source>
</evidence>
<dbReference type="SUPFAM" id="SSF54665">
    <property type="entry name" value="CO dehydrogenase molybdoprotein N-domain-like"/>
    <property type="match status" value="1"/>
</dbReference>
<dbReference type="AlphaFoldDB" id="A0AAE3ZP73"/>
<dbReference type="Pfam" id="PF01315">
    <property type="entry name" value="Ald_Xan_dh_C"/>
    <property type="match status" value="1"/>
</dbReference>
<dbReference type="InterPro" id="IPR006058">
    <property type="entry name" value="2Fe2S_fd_BS"/>
</dbReference>
<dbReference type="InterPro" id="IPR012675">
    <property type="entry name" value="Beta-grasp_dom_sf"/>
</dbReference>
<dbReference type="GO" id="GO:0016491">
    <property type="term" value="F:oxidoreductase activity"/>
    <property type="evidence" value="ECO:0007669"/>
    <property type="project" value="UniProtKB-KW"/>
</dbReference>
<dbReference type="SUPFAM" id="SSF54292">
    <property type="entry name" value="2Fe-2S ferredoxin-like"/>
    <property type="match status" value="1"/>
</dbReference>
<dbReference type="CDD" id="cd00207">
    <property type="entry name" value="fer2"/>
    <property type="match status" value="1"/>
</dbReference>
<evidence type="ECO:0000313" key="8">
    <source>
        <dbReference type="Proteomes" id="UP001183629"/>
    </source>
</evidence>
<evidence type="ECO:0000259" key="6">
    <source>
        <dbReference type="PROSITE" id="PS51085"/>
    </source>
</evidence>
<organism evidence="7 8">
    <name type="scientific">Catenuloplanes niger</name>
    <dbReference type="NCBI Taxonomy" id="587534"/>
    <lineage>
        <taxon>Bacteria</taxon>
        <taxon>Bacillati</taxon>
        <taxon>Actinomycetota</taxon>
        <taxon>Actinomycetes</taxon>
        <taxon>Micromonosporales</taxon>
        <taxon>Micromonosporaceae</taxon>
        <taxon>Catenuloplanes</taxon>
    </lineage>
</organism>
<dbReference type="Gene3D" id="3.10.20.30">
    <property type="match status" value="1"/>
</dbReference>
<keyword evidence="2" id="KW-0500">Molybdenum</keyword>
<dbReference type="InterPro" id="IPR036010">
    <property type="entry name" value="2Fe-2S_ferredoxin-like_sf"/>
</dbReference>
<dbReference type="InterPro" id="IPR046867">
    <property type="entry name" value="AldOxase/xan_DH_MoCoBD2"/>
</dbReference>
<dbReference type="PANTHER" id="PTHR11908">
    <property type="entry name" value="XANTHINE DEHYDROGENASE"/>
    <property type="match status" value="1"/>
</dbReference>
<dbReference type="SMART" id="SM01008">
    <property type="entry name" value="Ald_Xan_dh_C"/>
    <property type="match status" value="1"/>
</dbReference>
<dbReference type="Pfam" id="PF20256">
    <property type="entry name" value="MoCoBD_2"/>
    <property type="match status" value="1"/>
</dbReference>
<dbReference type="InterPro" id="IPR036884">
    <property type="entry name" value="2Fe-2S-bd_dom_sf"/>
</dbReference>
<dbReference type="InterPro" id="IPR036856">
    <property type="entry name" value="Ald_Oxase/Xan_DH_a/b_sf"/>
</dbReference>
<keyword evidence="3" id="KW-0479">Metal-binding</keyword>
<name>A0AAE3ZP73_9ACTN</name>
<dbReference type="SUPFAM" id="SSF47741">
    <property type="entry name" value="CO dehydrogenase ISP C-domain like"/>
    <property type="match status" value="1"/>
</dbReference>
<evidence type="ECO:0000256" key="3">
    <source>
        <dbReference type="ARBA" id="ARBA00022723"/>
    </source>
</evidence>
<keyword evidence="8" id="KW-1185">Reference proteome</keyword>
<protein>
    <submittedName>
        <fullName evidence="7">CO/xanthine dehydrogenase Mo-binding subunit/aerobic-type carbon monoxide dehydrogenase small subunit (CoxS/CutS family)</fullName>
    </submittedName>
</protein>
<dbReference type="RefSeq" id="WP_310412333.1">
    <property type="nucleotide sequence ID" value="NZ_JAVDYC010000001.1"/>
</dbReference>
<dbReference type="Pfam" id="PF00111">
    <property type="entry name" value="Fer2"/>
    <property type="match status" value="1"/>
</dbReference>
<gene>
    <name evidence="7" type="ORF">J2S44_002500</name>
</gene>
<evidence type="ECO:0000256" key="2">
    <source>
        <dbReference type="ARBA" id="ARBA00022505"/>
    </source>
</evidence>
<sequence>MSYSIDGTGTTATPRPGQCLRTFLREQGATGVRKGCDTGDCGACTVWLDGTPVHSCVTPAFRARGREVTTVAGLADGDDLHPVQRGFLEAQGFQCGFCTSGMIMTAAALSDAQRADLPHALKGNLCRCTGYRAIEDSINGVRHVAEPEPGHAAGHNAPAPGGRAIVTGKALFTLDLPPNGLLHMKLLRSPHAHARIVAIDTSAALAVPGVRLVLTHEDAPKRLYSSARHEHMTDNPDDTRVLDDVVRHVGQRVAAVVAETVAAAEEGVRALVVDYEVLPAVLDPELAMRPGAPVIHDKPAEESRIAFPERNTVAEIHGNLGDVAAGFDEADVIYEQIFHTQRVQHAALETHGCVAWVDEHGALTVRTSTQVPFLTRQALCAVFNLPPEHVRVLTVRVGGGFGGKQEMLVEDVAALAALRLGRPVQLELTREEQFTGTTSRHPMAIWVRAGAREDGTLTALQLRVVSDTGAYANHAVGVLHHGCGESVAVYRCPNKKVDAYAVYTNTVPAGAFRGYGLSQTVFAVESAMDELARLLHMDPIAFRERNVVRPGDPMVSVSNELDDVEYGSYGLDQCLTLVRDALADAPEPAPEPGWLTGDGVALSLINTIPPRGHHAEADVRLLPDGTYQLMVGTTEFGNGTSTVHVQLAATALRTTPDRVAIAQSDTALVAHDTGAYGSTGIVVAGKATLLAAEALRERLQAAAAVLTTLPPEECELTADGVVCGDGTMLGLPELHRRAAEGGLPVAAHAVTDGTPRSVAFNVHGFRVAVRPRTGEIKILKSVQSADAGVVLNPMQLVGQIEGGVAQAIGAAVYEEMRIDAGGHVVNPALRGYHLPQFADVPHTEVLVARTEDALGPLGAKSMSESPFNPVAPALANAVRDATGVRLTSLPLGRDRVWEALALAGVTADDPAGGPAHAVSVLAGLPEETAVERR</sequence>
<dbReference type="InterPro" id="IPR000674">
    <property type="entry name" value="Ald_Oxase/Xan_DH_a/b"/>
</dbReference>
<dbReference type="InterPro" id="IPR037165">
    <property type="entry name" value="AldOxase/xan_DH_Mopterin-bd_sf"/>
</dbReference>
<evidence type="ECO:0000256" key="5">
    <source>
        <dbReference type="ARBA" id="ARBA00023004"/>
    </source>
</evidence>
<dbReference type="GO" id="GO:0005506">
    <property type="term" value="F:iron ion binding"/>
    <property type="evidence" value="ECO:0007669"/>
    <property type="project" value="InterPro"/>
</dbReference>
<dbReference type="Proteomes" id="UP001183629">
    <property type="component" value="Unassembled WGS sequence"/>
</dbReference>
<dbReference type="InterPro" id="IPR002888">
    <property type="entry name" value="2Fe-2S-bd"/>
</dbReference>
<dbReference type="PROSITE" id="PS00197">
    <property type="entry name" value="2FE2S_FER_1"/>
    <property type="match status" value="1"/>
</dbReference>
<dbReference type="Gene3D" id="3.30.365.10">
    <property type="entry name" value="Aldehyde oxidase/xanthine dehydrogenase, molybdopterin binding domain"/>
    <property type="match status" value="4"/>
</dbReference>
<dbReference type="InterPro" id="IPR016208">
    <property type="entry name" value="Ald_Oxase/xanthine_DH-like"/>
</dbReference>
<dbReference type="GO" id="GO:0051537">
    <property type="term" value="F:2 iron, 2 sulfur cluster binding"/>
    <property type="evidence" value="ECO:0007669"/>
    <property type="project" value="InterPro"/>
</dbReference>
<dbReference type="Pfam" id="PF01799">
    <property type="entry name" value="Fer2_2"/>
    <property type="match status" value="1"/>
</dbReference>
<dbReference type="InterPro" id="IPR001041">
    <property type="entry name" value="2Fe-2S_ferredoxin-type"/>
</dbReference>
<proteinExistence type="inferred from homology"/>
<dbReference type="Gene3D" id="1.10.150.120">
    <property type="entry name" value="[2Fe-2S]-binding domain"/>
    <property type="match status" value="1"/>
</dbReference>
<dbReference type="SUPFAM" id="SSF56003">
    <property type="entry name" value="Molybdenum cofactor-binding domain"/>
    <property type="match status" value="1"/>
</dbReference>
<evidence type="ECO:0000313" key="7">
    <source>
        <dbReference type="EMBL" id="MDR7322250.1"/>
    </source>
</evidence>
<dbReference type="PANTHER" id="PTHR11908:SF132">
    <property type="entry name" value="ALDEHYDE OXIDASE 1-RELATED"/>
    <property type="match status" value="1"/>
</dbReference>
<reference evidence="7 8" key="1">
    <citation type="submission" date="2023-07" db="EMBL/GenBank/DDBJ databases">
        <title>Sequencing the genomes of 1000 actinobacteria strains.</title>
        <authorList>
            <person name="Klenk H.-P."/>
        </authorList>
    </citation>
    <scope>NUCLEOTIDE SEQUENCE [LARGE SCALE GENOMIC DNA]</scope>
    <source>
        <strain evidence="7 8">DSM 44711</strain>
    </source>
</reference>
<keyword evidence="5" id="KW-0408">Iron</keyword>
<keyword evidence="4" id="KW-0560">Oxidoreductase</keyword>